<feature type="transmembrane region" description="Helical" evidence="1">
    <location>
        <begin position="50"/>
        <end position="70"/>
    </location>
</feature>
<dbReference type="InterPro" id="IPR012429">
    <property type="entry name" value="HGSNAT_cat"/>
</dbReference>
<feature type="transmembrane region" description="Helical" evidence="1">
    <location>
        <begin position="178"/>
        <end position="199"/>
    </location>
</feature>
<keyword evidence="1" id="KW-1133">Transmembrane helix</keyword>
<dbReference type="Proteomes" id="UP000000391">
    <property type="component" value="Chromosome"/>
</dbReference>
<feature type="transmembrane region" description="Helical" evidence="1">
    <location>
        <begin position="115"/>
        <end position="133"/>
    </location>
</feature>
<evidence type="ECO:0000313" key="4">
    <source>
        <dbReference type="Proteomes" id="UP000000391"/>
    </source>
</evidence>
<dbReference type="OrthoDB" id="51594at2157"/>
<protein>
    <recommendedName>
        <fullName evidence="2">Heparan-alpha-glucosaminide N-acetyltransferase catalytic domain-containing protein</fullName>
    </recommendedName>
</protein>
<dbReference type="GeneID" id="9347329"/>
<reference evidence="3 4" key="1">
    <citation type="submission" date="2010-06" db="EMBL/GenBank/DDBJ databases">
        <title>Complete sequence chromosome of Methanohalobium evestigatum Z-7303.</title>
        <authorList>
            <consortium name="US DOE Joint Genome Institute"/>
            <person name="Lucas S."/>
            <person name="Copeland A."/>
            <person name="Lapidus A."/>
            <person name="Cheng J.-F."/>
            <person name="Bruce D."/>
            <person name="Goodwin L."/>
            <person name="Pitluck S."/>
            <person name="Saunders E."/>
            <person name="Detter J.C."/>
            <person name="Han C."/>
            <person name="Tapia R."/>
            <person name="Land M."/>
            <person name="Hauser L."/>
            <person name="Kyrpides N."/>
            <person name="Mikhailova N."/>
            <person name="Sieprawska-Lupa M."/>
            <person name="Whitman W.B."/>
            <person name="Anderson I."/>
            <person name="Woyke T."/>
        </authorList>
    </citation>
    <scope>NUCLEOTIDE SEQUENCE [LARGE SCALE GENOMIC DNA]</scope>
    <source>
        <strain evidence="4">ATCC BAA-1072 / DSM 3721 / NBRC 107634 / OCM 161 / Z-7303</strain>
    </source>
</reference>
<keyword evidence="1" id="KW-0472">Membrane</keyword>
<dbReference type="Pfam" id="PF07786">
    <property type="entry name" value="HGSNAT_cat"/>
    <property type="match status" value="1"/>
</dbReference>
<keyword evidence="4" id="KW-1185">Reference proteome</keyword>
<feature type="transmembrane region" description="Helical" evidence="1">
    <location>
        <begin position="220"/>
        <end position="245"/>
    </location>
</feature>
<evidence type="ECO:0000256" key="1">
    <source>
        <dbReference type="SAM" id="Phobius"/>
    </source>
</evidence>
<dbReference type="KEGG" id="mev:Metev_1686"/>
<proteinExistence type="predicted"/>
<dbReference type="HOGENOM" id="CLU_067755_0_1_2"/>
<dbReference type="EMBL" id="CP002069">
    <property type="protein sequence ID" value="ADI74525.1"/>
    <property type="molecule type" value="Genomic_DNA"/>
</dbReference>
<name>D7EB08_METEZ</name>
<dbReference type="RefSeq" id="WP_013195090.1">
    <property type="nucleotide sequence ID" value="NC_014253.1"/>
</dbReference>
<evidence type="ECO:0000259" key="2">
    <source>
        <dbReference type="Pfam" id="PF07786"/>
    </source>
</evidence>
<sequence>MNNRPSERFWELDFFRGIGIILMVVFHFLYDLNYFGGYDFNLHSGSLLFMGRSAAIIFILLVGISLTISISRTKKYAENVWNLYPKYIKRGLRIFGWGLLLTLITWIFIGQGVIVFGILHFIGISIILAYPFLRFKSMNLVLGLLFILLGSYLQTFSVDFPWFLWLGFVPEGFYTFDYFPIFPWFGVILIGIFTGNLLYPNYTRKFSIMDLSRKYPINMFCLMGRYSLFIYLIHQPFLIIILYLLGFLGTSTITI</sequence>
<organism evidence="3 4">
    <name type="scientific">Methanohalobium evestigatum (strain ATCC BAA-1072 / DSM 3721 / NBRC 107634 / OCM 161 / Z-7303)</name>
    <dbReference type="NCBI Taxonomy" id="644295"/>
    <lineage>
        <taxon>Archaea</taxon>
        <taxon>Methanobacteriati</taxon>
        <taxon>Methanobacteriota</taxon>
        <taxon>Stenosarchaea group</taxon>
        <taxon>Methanomicrobia</taxon>
        <taxon>Methanosarcinales</taxon>
        <taxon>Methanosarcinaceae</taxon>
        <taxon>Methanohalobium</taxon>
    </lineage>
</organism>
<dbReference type="STRING" id="644295.Metev_1686"/>
<feature type="transmembrane region" description="Helical" evidence="1">
    <location>
        <begin position="91"/>
        <end position="109"/>
    </location>
</feature>
<gene>
    <name evidence="3" type="ordered locus">Metev_1686</name>
</gene>
<feature type="domain" description="Heparan-alpha-glucosaminide N-acetyltransferase catalytic" evidence="2">
    <location>
        <begin position="8"/>
        <end position="236"/>
    </location>
</feature>
<evidence type="ECO:0000313" key="3">
    <source>
        <dbReference type="EMBL" id="ADI74525.1"/>
    </source>
</evidence>
<feature type="transmembrane region" description="Helical" evidence="1">
    <location>
        <begin position="140"/>
        <end position="158"/>
    </location>
</feature>
<accession>D7EB08</accession>
<keyword evidence="1" id="KW-0812">Transmembrane</keyword>
<dbReference type="AlphaFoldDB" id="D7EB08"/>
<feature type="transmembrane region" description="Helical" evidence="1">
    <location>
        <begin position="12"/>
        <end position="30"/>
    </location>
</feature>